<dbReference type="InterPro" id="IPR013321">
    <property type="entry name" value="Arc_rbn_hlx_hlx"/>
</dbReference>
<dbReference type="AlphaFoldDB" id="A0A1F5P4F0"/>
<name>A0A1F5P4F0_9BACT</name>
<protein>
    <submittedName>
        <fullName evidence="1">Uncharacterized protein</fullName>
    </submittedName>
</protein>
<comment type="caution">
    <text evidence="1">The sequence shown here is derived from an EMBL/GenBank/DDBJ whole genome shotgun (WGS) entry which is preliminary data.</text>
</comment>
<proteinExistence type="predicted"/>
<dbReference type="Proteomes" id="UP000176339">
    <property type="component" value="Unassembled WGS sequence"/>
</dbReference>
<reference evidence="1 2" key="1">
    <citation type="journal article" date="2016" name="Nat. Commun.">
        <title>Thousands of microbial genomes shed light on interconnected biogeochemical processes in an aquifer system.</title>
        <authorList>
            <person name="Anantharaman K."/>
            <person name="Brown C.T."/>
            <person name="Hug L.A."/>
            <person name="Sharon I."/>
            <person name="Castelle C.J."/>
            <person name="Probst A.J."/>
            <person name="Thomas B.C."/>
            <person name="Singh A."/>
            <person name="Wilkins M.J."/>
            <person name="Karaoz U."/>
            <person name="Brodie E.L."/>
            <person name="Williams K.H."/>
            <person name="Hubbard S.S."/>
            <person name="Banfield J.F."/>
        </authorList>
    </citation>
    <scope>NUCLEOTIDE SEQUENCE [LARGE SCALE GENOMIC DNA]</scope>
</reference>
<dbReference type="GO" id="GO:0006355">
    <property type="term" value="P:regulation of DNA-templated transcription"/>
    <property type="evidence" value="ECO:0007669"/>
    <property type="project" value="InterPro"/>
</dbReference>
<dbReference type="EMBL" id="MFEN01000010">
    <property type="protein sequence ID" value="OGE84470.1"/>
    <property type="molecule type" value="Genomic_DNA"/>
</dbReference>
<evidence type="ECO:0000313" key="2">
    <source>
        <dbReference type="Proteomes" id="UP000176339"/>
    </source>
</evidence>
<evidence type="ECO:0000313" key="1">
    <source>
        <dbReference type="EMBL" id="OGE84470.1"/>
    </source>
</evidence>
<accession>A0A1F5P4F0</accession>
<dbReference type="Gene3D" id="1.10.1220.10">
    <property type="entry name" value="Met repressor-like"/>
    <property type="match status" value="1"/>
</dbReference>
<sequence length="91" mass="10109">MKTVLTVKISSELKKQAQALAEEVGLPLSTVVAGSLKESIEKKEVRFSAPYQMSAKLERKLAKVEKDIKAGKNMSPAFSDPEEAIRYLRSR</sequence>
<organism evidence="1 2">
    <name type="scientific">Candidatus Doudnabacteria bacterium RIFCSPHIGHO2_01_FULL_49_9</name>
    <dbReference type="NCBI Taxonomy" id="1817827"/>
    <lineage>
        <taxon>Bacteria</taxon>
        <taxon>Candidatus Doudnaibacteriota</taxon>
    </lineage>
</organism>
<gene>
    <name evidence="1" type="ORF">A2846_01015</name>
</gene>